<feature type="region of interest" description="Disordered" evidence="1">
    <location>
        <begin position="575"/>
        <end position="619"/>
    </location>
</feature>
<feature type="region of interest" description="Disordered" evidence="1">
    <location>
        <begin position="229"/>
        <end position="309"/>
    </location>
</feature>
<dbReference type="PANTHER" id="PTHR31751">
    <property type="entry name" value="SI:CH211-108C17.2-RELATED-RELATED"/>
    <property type="match status" value="1"/>
</dbReference>
<feature type="compositionally biased region" description="Low complexity" evidence="1">
    <location>
        <begin position="238"/>
        <end position="255"/>
    </location>
</feature>
<dbReference type="AlphaFoldDB" id="A0A7R8WBB9"/>
<dbReference type="OrthoDB" id="6616463at2759"/>
<sequence length="619" mass="69818">MPKICYFASRRWSGWQRCSTDSRATSEGDVTVLKRTKTCSEQQWKAAFLWPSGEDIPDDAHFCEQHFAPSDLSRFQTRTTLRRGTVPLDVSEQRDISFVVYCDLVVEAKAAALAALFGSEHLSDSKIWRKMLRRLRISNESIFSCEMNRLHEETFTFVSELSDGPVELEPAELEPAELQASPLIPKYTGRTLKTGSISPFPSELAEEATALFCPHELELPFVQGNISSAEDAQKEGGSSPVPSTSFSPTTQTPSSIRGGDIAASSEITPSPFKWKRRSQLSGDDSDKEFKSDEGSRSTSSTSTPEKETKSPEYFIVERASLLRLLDMCITCKVPLKEVVFRTVGSVLNVDGWCPKCGPHAWSSSPKTNKFYDLNLDLSTSTFLTGMNIASLLRMGKCMGLALPHRTTFYRIQESFVYDAVDTAFATQQEELIEELKEREEIHLAGDGRYSAPELEAFHSELNVYLPKRIGVKKPHFVVKAKVAILDHNANVGRGVDYMIIRYSRSTKRYRLLGVKEEKTDSWRQPIREEVFRLAETSNEPSKVIARKRIDRTLPRTVAKVSRPSKSVLLQEHAMQMRRKRESTLPVTPEKIRLATKSSLTPSRGRKEVSSRKVAKRRRI</sequence>
<accession>A0A7R8WBB9</accession>
<reference evidence="2" key="1">
    <citation type="submission" date="2020-11" db="EMBL/GenBank/DDBJ databases">
        <authorList>
            <person name="Tran Van P."/>
        </authorList>
    </citation>
    <scope>NUCLEOTIDE SEQUENCE</scope>
</reference>
<evidence type="ECO:0000256" key="1">
    <source>
        <dbReference type="SAM" id="MobiDB-lite"/>
    </source>
</evidence>
<protein>
    <submittedName>
        <fullName evidence="2">Uncharacterized protein</fullName>
    </submittedName>
</protein>
<gene>
    <name evidence="2" type="ORF">CTOB1V02_LOCUS6380</name>
</gene>
<organism evidence="2">
    <name type="scientific">Cyprideis torosa</name>
    <dbReference type="NCBI Taxonomy" id="163714"/>
    <lineage>
        <taxon>Eukaryota</taxon>
        <taxon>Metazoa</taxon>
        <taxon>Ecdysozoa</taxon>
        <taxon>Arthropoda</taxon>
        <taxon>Crustacea</taxon>
        <taxon>Oligostraca</taxon>
        <taxon>Ostracoda</taxon>
        <taxon>Podocopa</taxon>
        <taxon>Podocopida</taxon>
        <taxon>Cytherocopina</taxon>
        <taxon>Cytheroidea</taxon>
        <taxon>Cytherideidae</taxon>
        <taxon>Cyprideis</taxon>
    </lineage>
</organism>
<proteinExistence type="predicted"/>
<evidence type="ECO:0000313" key="2">
    <source>
        <dbReference type="EMBL" id="CAD7228498.1"/>
    </source>
</evidence>
<dbReference type="EMBL" id="OB661560">
    <property type="protein sequence ID" value="CAD7228498.1"/>
    <property type="molecule type" value="Genomic_DNA"/>
</dbReference>
<name>A0A7R8WBB9_9CRUS</name>